<dbReference type="Pfam" id="PF20160">
    <property type="entry name" value="C-JID"/>
    <property type="match status" value="1"/>
</dbReference>
<dbReference type="Gene3D" id="3.80.10.10">
    <property type="entry name" value="Ribonuclease Inhibitor"/>
    <property type="match status" value="2"/>
</dbReference>
<dbReference type="FunFam" id="1.10.8.430:FF:000002">
    <property type="entry name" value="Disease resistance protein (TIR-NBS-LRR class)"/>
    <property type="match status" value="1"/>
</dbReference>
<dbReference type="KEGG" id="adu:110278282"/>
<dbReference type="PANTHER" id="PTHR11017">
    <property type="entry name" value="LEUCINE-RICH REPEAT-CONTAINING PROTEIN"/>
    <property type="match status" value="1"/>
</dbReference>
<comment type="catalytic activity">
    <reaction evidence="5">
        <text>NAD(+) + H2O = ADP-D-ribose + nicotinamide + H(+)</text>
        <dbReference type="Rhea" id="RHEA:16301"/>
        <dbReference type="ChEBI" id="CHEBI:15377"/>
        <dbReference type="ChEBI" id="CHEBI:15378"/>
        <dbReference type="ChEBI" id="CHEBI:17154"/>
        <dbReference type="ChEBI" id="CHEBI:57540"/>
        <dbReference type="ChEBI" id="CHEBI:57967"/>
        <dbReference type="EC" id="3.2.2.6"/>
    </reaction>
    <physiologicalReaction direction="left-to-right" evidence="5">
        <dbReference type="Rhea" id="RHEA:16302"/>
    </physiologicalReaction>
</comment>
<feature type="domain" description="Disease resistance protein Roq1-like winged-helix" evidence="8">
    <location>
        <begin position="206"/>
        <end position="275"/>
    </location>
</feature>
<evidence type="ECO:0000259" key="7">
    <source>
        <dbReference type="Pfam" id="PF20160"/>
    </source>
</evidence>
<dbReference type="InterPro" id="IPR042197">
    <property type="entry name" value="Apaf_helical"/>
</dbReference>
<dbReference type="GO" id="GO:0043531">
    <property type="term" value="F:ADP binding"/>
    <property type="evidence" value="ECO:0007669"/>
    <property type="project" value="InterPro"/>
</dbReference>
<dbReference type="PRINTS" id="PR00364">
    <property type="entry name" value="DISEASERSIST"/>
</dbReference>
<dbReference type="InterPro" id="IPR027417">
    <property type="entry name" value="P-loop_NTPase"/>
</dbReference>
<dbReference type="InterPro" id="IPR032675">
    <property type="entry name" value="LRR_dom_sf"/>
</dbReference>
<feature type="domain" description="NB-ARC" evidence="6">
    <location>
        <begin position="1"/>
        <end position="137"/>
    </location>
</feature>
<dbReference type="InterPro" id="IPR002182">
    <property type="entry name" value="NB-ARC"/>
</dbReference>
<dbReference type="Gene3D" id="3.40.50.300">
    <property type="entry name" value="P-loop containing nucleotide triphosphate hydrolases"/>
    <property type="match status" value="1"/>
</dbReference>
<evidence type="ECO:0000256" key="5">
    <source>
        <dbReference type="ARBA" id="ARBA00047304"/>
    </source>
</evidence>
<keyword evidence="2" id="KW-0433">Leucine-rich repeat</keyword>
<dbReference type="SUPFAM" id="SSF52058">
    <property type="entry name" value="L domain-like"/>
    <property type="match status" value="1"/>
</dbReference>
<keyword evidence="9" id="KW-1185">Reference proteome</keyword>
<dbReference type="InterPro" id="IPR058192">
    <property type="entry name" value="WHD_ROQ1-like"/>
</dbReference>
<name>A0A9C6TNK0_ARADU</name>
<evidence type="ECO:0000256" key="3">
    <source>
        <dbReference type="ARBA" id="ARBA00022737"/>
    </source>
</evidence>
<dbReference type="SUPFAM" id="SSF46785">
    <property type="entry name" value="Winged helix' DNA-binding domain"/>
    <property type="match status" value="1"/>
</dbReference>
<gene>
    <name evidence="10" type="primary">LOC110278282</name>
</gene>
<organism evidence="9 10">
    <name type="scientific">Arachis duranensis</name>
    <name type="common">Wild peanut</name>
    <dbReference type="NCBI Taxonomy" id="130453"/>
    <lineage>
        <taxon>Eukaryota</taxon>
        <taxon>Viridiplantae</taxon>
        <taxon>Streptophyta</taxon>
        <taxon>Embryophyta</taxon>
        <taxon>Tracheophyta</taxon>
        <taxon>Spermatophyta</taxon>
        <taxon>Magnoliopsida</taxon>
        <taxon>eudicotyledons</taxon>
        <taxon>Gunneridae</taxon>
        <taxon>Pentapetalae</taxon>
        <taxon>rosids</taxon>
        <taxon>fabids</taxon>
        <taxon>Fabales</taxon>
        <taxon>Fabaceae</taxon>
        <taxon>Papilionoideae</taxon>
        <taxon>50 kb inversion clade</taxon>
        <taxon>dalbergioids sensu lato</taxon>
        <taxon>Dalbergieae</taxon>
        <taxon>Pterocarpus clade</taxon>
        <taxon>Arachis</taxon>
    </lineage>
</organism>
<dbReference type="PANTHER" id="PTHR11017:SF243">
    <property type="entry name" value="ADP-RIBOSYL CYCLASE_CYCLIC ADP-RIBOSE HYDROLASE"/>
    <property type="match status" value="1"/>
</dbReference>
<reference evidence="9" key="1">
    <citation type="journal article" date="2016" name="Nat. Genet.">
        <title>The genome sequences of Arachis duranensis and Arachis ipaensis, the diploid ancestors of cultivated peanut.</title>
        <authorList>
            <person name="Bertioli D.J."/>
            <person name="Cannon S.B."/>
            <person name="Froenicke L."/>
            <person name="Huang G."/>
            <person name="Farmer A.D."/>
            <person name="Cannon E.K."/>
            <person name="Liu X."/>
            <person name="Gao D."/>
            <person name="Clevenger J."/>
            <person name="Dash S."/>
            <person name="Ren L."/>
            <person name="Moretzsohn M.C."/>
            <person name="Shirasawa K."/>
            <person name="Huang W."/>
            <person name="Vidigal B."/>
            <person name="Abernathy B."/>
            <person name="Chu Y."/>
            <person name="Niederhuth C.E."/>
            <person name="Umale P."/>
            <person name="Araujo A.C."/>
            <person name="Kozik A."/>
            <person name="Kim K.D."/>
            <person name="Burow M.D."/>
            <person name="Varshney R.K."/>
            <person name="Wang X."/>
            <person name="Zhang X."/>
            <person name="Barkley N."/>
            <person name="Guimaraes P.M."/>
            <person name="Isobe S."/>
            <person name="Guo B."/>
            <person name="Liao B."/>
            <person name="Stalker H.T."/>
            <person name="Schmitz R.J."/>
            <person name="Scheffler B.E."/>
            <person name="Leal-Bertioli S.C."/>
            <person name="Xun X."/>
            <person name="Jackson S.A."/>
            <person name="Michelmore R."/>
            <person name="Ozias-Akins P."/>
        </authorList>
    </citation>
    <scope>NUCLEOTIDE SEQUENCE [LARGE SCALE GENOMIC DNA]</scope>
    <source>
        <strain evidence="9">cv. V14167</strain>
    </source>
</reference>
<evidence type="ECO:0000256" key="1">
    <source>
        <dbReference type="ARBA" id="ARBA00011982"/>
    </source>
</evidence>
<dbReference type="Pfam" id="PF23952">
    <property type="entry name" value="LRR_EndoS"/>
    <property type="match status" value="1"/>
</dbReference>
<dbReference type="InterPro" id="IPR044974">
    <property type="entry name" value="Disease_R_plants"/>
</dbReference>
<evidence type="ECO:0000259" key="6">
    <source>
        <dbReference type="Pfam" id="PF00931"/>
    </source>
</evidence>
<dbReference type="Proteomes" id="UP000515211">
    <property type="component" value="Chromosome 2"/>
</dbReference>
<dbReference type="InterPro" id="IPR036390">
    <property type="entry name" value="WH_DNA-bd_sf"/>
</dbReference>
<dbReference type="InterPro" id="IPR045344">
    <property type="entry name" value="C-JID"/>
</dbReference>
<dbReference type="GeneID" id="110278282"/>
<dbReference type="SUPFAM" id="SSF52540">
    <property type="entry name" value="P-loop containing nucleoside triphosphate hydrolases"/>
    <property type="match status" value="1"/>
</dbReference>
<evidence type="ECO:0000256" key="4">
    <source>
        <dbReference type="ARBA" id="ARBA00023027"/>
    </source>
</evidence>
<keyword evidence="4" id="KW-0520">NAD</keyword>
<protein>
    <recommendedName>
        <fullName evidence="1">ADP-ribosyl cyclase/cyclic ADP-ribose hydrolase</fullName>
        <ecNumber evidence="1">3.2.2.6</ecNumber>
    </recommendedName>
</protein>
<keyword evidence="3" id="KW-0677">Repeat</keyword>
<dbReference type="Gene3D" id="1.10.8.430">
    <property type="entry name" value="Helical domain of apoptotic protease-activating factors"/>
    <property type="match status" value="1"/>
</dbReference>
<reference evidence="10" key="2">
    <citation type="submission" date="2025-08" db="UniProtKB">
        <authorList>
            <consortium name="RefSeq"/>
        </authorList>
    </citation>
    <scope>IDENTIFICATION</scope>
    <source>
        <tissue evidence="10">Whole plant</tissue>
    </source>
</reference>
<dbReference type="Pfam" id="PF00931">
    <property type="entry name" value="NB-ARC"/>
    <property type="match status" value="1"/>
</dbReference>
<dbReference type="GO" id="GO:0061809">
    <property type="term" value="F:NAD+ nucleosidase activity, cyclic ADP-ribose generating"/>
    <property type="evidence" value="ECO:0007669"/>
    <property type="project" value="UniProtKB-EC"/>
</dbReference>
<dbReference type="Pfam" id="PF23282">
    <property type="entry name" value="WHD_ROQ1"/>
    <property type="match status" value="1"/>
</dbReference>
<evidence type="ECO:0000256" key="2">
    <source>
        <dbReference type="ARBA" id="ARBA00022614"/>
    </source>
</evidence>
<dbReference type="GO" id="GO:0006952">
    <property type="term" value="P:defense response"/>
    <property type="evidence" value="ECO:0007669"/>
    <property type="project" value="InterPro"/>
</dbReference>
<evidence type="ECO:0000259" key="8">
    <source>
        <dbReference type="Pfam" id="PF23282"/>
    </source>
</evidence>
<accession>A0A9C6TNK0</accession>
<feature type="domain" description="C-JID" evidence="7">
    <location>
        <begin position="632"/>
        <end position="775"/>
    </location>
</feature>
<dbReference type="RefSeq" id="XP_052113919.1">
    <property type="nucleotide sequence ID" value="XM_052257959.1"/>
</dbReference>
<sequence>MGGIGKTTIAQVIFNKYSSQYEGCCFLKNVKEESQRHGLDYLCEQLVSQLLNKKNHLDKRQLRRKKVFIVLDDVDASEKLDYLIREQIHLGASSRVIVTTRDKQILHAARAHGIYNVRKLSFKSSLELFCLKAFHKSYPENGYEKLSEMAVNYANGIPLALKVLGSFLCSKSAVVWESALKKLKIYPDKNIFDVLKLSYDGLDDFDKSIFLDIAFFFKGKNKDNVIMFLDSCGFYAAVGIDNLKRKALITISYDNAIEMHDLIQQMGWEVVRQESNNDPGKLTRINNPEDFHNLLENSEGKNLVEGIMIDLSRIRDLHLNADTFKNMPHLRFLKLYAPWNQRQSNVHVPAILEPFSTRLRYLEWNAYPLDFLPLRFSAEKLVKFKMPNSQISKLWDGKQDLASLTVLDLYGCKKLVELPDFSKATKLKRIDLGNCEKLCQLHPSILSIETLEDLNLTNCKELKNVKSHLKSLDGLCANNSSNLEEFSVFPSRIKSLPNEVCCFKYMKSLHIRDCRDLTELPQIKALLMLTVLDARGCCSLRCIPELPPSIEQLYADDCTSLETIFSLKAVFSLNRIWISFENCMRLEEESVNDIMEDAHLTIFRNVFLRTADPNLLYSSVGYRYMTGSVYYPGYKVPKWFRFQTEEASITIELDQPYNELLGFIFCCVVSQNLPHYFDERADVNIKCEYRHFGDGVPSKGLNIHKGRLNPGHVLLRSFALLSEGMYSKVDGKHYGCTCKQKISFRFSVDRSEKGKRVQVKEEHDDDYFIKGCGVFPMYASTLVDTIQKLELEFELNPHHNSITDVNLDVLKSAMFRQIRGKSKRLQYNDWW</sequence>
<dbReference type="EC" id="3.2.2.6" evidence="1"/>
<evidence type="ECO:0000313" key="10">
    <source>
        <dbReference type="RefSeq" id="XP_052113919.1"/>
    </source>
</evidence>
<evidence type="ECO:0000313" key="9">
    <source>
        <dbReference type="Proteomes" id="UP000515211"/>
    </source>
</evidence>
<proteinExistence type="predicted"/>
<dbReference type="AlphaFoldDB" id="A0A9C6TNK0"/>